<accession>A0A6I6E2S7</accession>
<proteinExistence type="predicted"/>
<dbReference type="Proteomes" id="UP000422989">
    <property type="component" value="Chromosome"/>
</dbReference>
<dbReference type="RefSeq" id="WP_156241549.1">
    <property type="nucleotide sequence ID" value="NZ_BAAAZL010000002.1"/>
</dbReference>
<organism evidence="1 2">
    <name type="scientific">Microbacterium oryzae</name>
    <dbReference type="NCBI Taxonomy" id="743009"/>
    <lineage>
        <taxon>Bacteria</taxon>
        <taxon>Bacillati</taxon>
        <taxon>Actinomycetota</taxon>
        <taxon>Actinomycetes</taxon>
        <taxon>Micrococcales</taxon>
        <taxon>Microbacteriaceae</taxon>
        <taxon>Microbacterium</taxon>
    </lineage>
</organism>
<protein>
    <recommendedName>
        <fullName evidence="3">Glycosyl transferase</fullName>
    </recommendedName>
</protein>
<dbReference type="OrthoDB" id="3511915at2"/>
<evidence type="ECO:0000313" key="2">
    <source>
        <dbReference type="Proteomes" id="UP000422989"/>
    </source>
</evidence>
<dbReference type="KEGG" id="moj:D7D94_04795"/>
<evidence type="ECO:0000313" key="1">
    <source>
        <dbReference type="EMBL" id="QGU27057.1"/>
    </source>
</evidence>
<reference evidence="1 2" key="1">
    <citation type="submission" date="2018-09" db="EMBL/GenBank/DDBJ databases">
        <title>Whole genome sequencing of Microbacterium oryzae strain MB-10T.</title>
        <authorList>
            <person name="Das S.K."/>
        </authorList>
    </citation>
    <scope>NUCLEOTIDE SEQUENCE [LARGE SCALE GENOMIC DNA]</scope>
    <source>
        <strain evidence="1 2">MB-10</strain>
    </source>
</reference>
<dbReference type="AlphaFoldDB" id="A0A6I6E2S7"/>
<keyword evidence="2" id="KW-1185">Reference proteome</keyword>
<dbReference type="EMBL" id="CP032550">
    <property type="protein sequence ID" value="QGU27057.1"/>
    <property type="molecule type" value="Genomic_DNA"/>
</dbReference>
<name>A0A6I6E2S7_9MICO</name>
<sequence length="303" mass="33334">MGRDDVLAWVESPLQLLGAAEWAAAHGTAVPVACRLTDQIPETATELRRRDALLGAMAPYLGIPWRLLAQHGHWLVGDGFSGQFRLAAAVLRPSRITFLDDGAHVLPFADTMLGRRPYARPHVEERGLTRATAPAALEIVLRRALQGRVSFFTAFDLAERATMLHGWGVEMRRHDFGWTRSTARAGAALGPRVVLGSARPVDGRMPTLDYLRWVRATTIDGPVVYLPHRRETPEQLRAVSEVGMVEVRPTHLPVELVLAGAPDLRDIFTLPSSTLTTLPLVLAGSRARLRTEPPRQRAVGSVR</sequence>
<evidence type="ECO:0008006" key="3">
    <source>
        <dbReference type="Google" id="ProtNLM"/>
    </source>
</evidence>
<gene>
    <name evidence="1" type="ORF">D7D94_04795</name>
</gene>